<dbReference type="PANTHER" id="PTHR12304:SF4">
    <property type="entry name" value="URIDINE NUCLEOSIDASE"/>
    <property type="match status" value="1"/>
</dbReference>
<organism evidence="4 5">
    <name type="scientific">Hoyosella subflava (strain DSM 45089 / JCM 17490 / NBRC 109087 / DQS3-9A1)</name>
    <name type="common">Amycolicicoccus subflavus</name>
    <dbReference type="NCBI Taxonomy" id="443218"/>
    <lineage>
        <taxon>Bacteria</taxon>
        <taxon>Bacillati</taxon>
        <taxon>Actinomycetota</taxon>
        <taxon>Actinomycetes</taxon>
        <taxon>Mycobacteriales</taxon>
        <taxon>Hoyosellaceae</taxon>
        <taxon>Hoyosella</taxon>
    </lineage>
</organism>
<evidence type="ECO:0000313" key="4">
    <source>
        <dbReference type="EMBL" id="AEF41765.1"/>
    </source>
</evidence>
<dbReference type="EMBL" id="CP002786">
    <property type="protein sequence ID" value="AEF41765.1"/>
    <property type="molecule type" value="Genomic_DNA"/>
</dbReference>
<dbReference type="Proteomes" id="UP000009235">
    <property type="component" value="Chromosome"/>
</dbReference>
<reference evidence="4 5" key="1">
    <citation type="journal article" date="2011" name="J. Bacteriol.">
        <title>Complete genome sequence of Amycolicicoccus subflavus DQS3-9A1T, an actinomycete isolated from crude oil-polluted soil.</title>
        <authorList>
            <person name="Cai M."/>
            <person name="Chen W.M."/>
            <person name="Nie Y."/>
            <person name="Chi C.Q."/>
            <person name="Wang Y.N."/>
            <person name="Tang Y.Q."/>
            <person name="Li G.Y."/>
            <person name="Wu X.L."/>
        </authorList>
    </citation>
    <scope>NUCLEOTIDE SEQUENCE [LARGE SCALE GENOMIC DNA]</scope>
    <source>
        <strain evidence="5">DSM 45089 / DQS3-9A1</strain>
    </source>
</reference>
<proteinExistence type="predicted"/>
<protein>
    <submittedName>
        <fullName evidence="4">Purine nucleosidase</fullName>
    </submittedName>
</protein>
<dbReference type="GO" id="GO:0005829">
    <property type="term" value="C:cytosol"/>
    <property type="evidence" value="ECO:0007669"/>
    <property type="project" value="TreeGrafter"/>
</dbReference>
<keyword evidence="1" id="KW-0378">Hydrolase</keyword>
<dbReference type="KEGG" id="asd:AS9A_3323"/>
<keyword evidence="2" id="KW-0326">Glycosidase</keyword>
<dbReference type="eggNOG" id="COG1957">
    <property type="taxonomic scope" value="Bacteria"/>
</dbReference>
<dbReference type="InterPro" id="IPR023186">
    <property type="entry name" value="IUNH"/>
</dbReference>
<dbReference type="AlphaFoldDB" id="F6EPA5"/>
<feature type="domain" description="Inosine/uridine-preferring nucleoside hydrolase" evidence="3">
    <location>
        <begin position="2"/>
        <end position="274"/>
    </location>
</feature>
<dbReference type="SUPFAM" id="SSF53590">
    <property type="entry name" value="Nucleoside hydrolase"/>
    <property type="match status" value="1"/>
</dbReference>
<evidence type="ECO:0000256" key="2">
    <source>
        <dbReference type="ARBA" id="ARBA00023295"/>
    </source>
</evidence>
<name>F6EPA5_HOYSD</name>
<evidence type="ECO:0000256" key="1">
    <source>
        <dbReference type="ARBA" id="ARBA00022801"/>
    </source>
</evidence>
<dbReference type="InterPro" id="IPR001910">
    <property type="entry name" value="Inosine/uridine_hydrolase_dom"/>
</dbReference>
<dbReference type="Pfam" id="PF01156">
    <property type="entry name" value="IU_nuc_hydro"/>
    <property type="match status" value="1"/>
</dbReference>
<dbReference type="PANTHER" id="PTHR12304">
    <property type="entry name" value="INOSINE-URIDINE PREFERRING NUCLEOSIDE HYDROLASE"/>
    <property type="match status" value="1"/>
</dbReference>
<evidence type="ECO:0000313" key="5">
    <source>
        <dbReference type="Proteomes" id="UP000009235"/>
    </source>
</evidence>
<dbReference type="GO" id="GO:0006152">
    <property type="term" value="P:purine nucleoside catabolic process"/>
    <property type="evidence" value="ECO:0007669"/>
    <property type="project" value="TreeGrafter"/>
</dbReference>
<evidence type="ECO:0000259" key="3">
    <source>
        <dbReference type="Pfam" id="PF01156"/>
    </source>
</evidence>
<dbReference type="HOGENOM" id="CLU_036838_11_0_11"/>
<gene>
    <name evidence="4" type="ordered locus">AS9A_3323</name>
</gene>
<keyword evidence="5" id="KW-1185">Reference proteome</keyword>
<dbReference type="GO" id="GO:0008477">
    <property type="term" value="F:purine nucleosidase activity"/>
    <property type="evidence" value="ECO:0007669"/>
    <property type="project" value="TreeGrafter"/>
</dbReference>
<dbReference type="InterPro" id="IPR036452">
    <property type="entry name" value="Ribo_hydro-like"/>
</dbReference>
<accession>F6EPA5</accession>
<dbReference type="Gene3D" id="3.90.245.10">
    <property type="entry name" value="Ribonucleoside hydrolase-like"/>
    <property type="match status" value="1"/>
</dbReference>
<dbReference type="STRING" id="443218.AS9A_3323"/>
<sequence length="326" mass="34080">MLVDTDAGVDDAVALALLLSDPQIEIVGISTTQGNCSAEQAAMNVGRVLECAGVRDIPIAVGRQGPHDLPPSPHGRDGFGDLRSRMPSASSASLVSHGGDGDAGAFIARIGASRPGEVSLLALGPLSNLAGALELDRNALRNFRSVVVSGGMGLDDEVAAVRVRYPQFVDKGDTNTFIAPQAAARVAAAPGVFVWAGMNVTGLFRFSASEFFSRGSADGTPEPVPELLRAIHGKYVRYCSEYYGSREPIFTAHDGVAAAILAEPSVIRRSAVGVPYVTSQPRPALWGRRAVPPESGHQFVTALNEPGIHSRIRAVFGGSTNRASTV</sequence>